<comment type="subcellular location">
    <subcellularLocation>
        <location evidence="1">Membrane</location>
        <topology evidence="1">Multi-pass membrane protein</topology>
    </subcellularLocation>
</comment>
<proteinExistence type="inferred from homology"/>
<dbReference type="PROSITE" id="PS00379">
    <property type="entry name" value="CDP_ALCOHOL_P_TRANSF"/>
    <property type="match status" value="1"/>
</dbReference>
<keyword evidence="8 12" id="KW-0472">Membrane</keyword>
<feature type="transmembrane region" description="Helical" evidence="12">
    <location>
        <begin position="149"/>
        <end position="172"/>
    </location>
</feature>
<dbReference type="OrthoDB" id="9796672at2"/>
<dbReference type="InterPro" id="IPR048254">
    <property type="entry name" value="CDP_ALCOHOL_P_TRANSF_CS"/>
</dbReference>
<keyword evidence="4 11" id="KW-0808">Transferase</keyword>
<dbReference type="Proteomes" id="UP000033750">
    <property type="component" value="Unassembled WGS sequence"/>
</dbReference>
<dbReference type="STRING" id="29561.MM26B8_04190"/>
<dbReference type="EMBL" id="JZXN01000017">
    <property type="protein sequence ID" value="KKB26773.1"/>
    <property type="molecule type" value="Genomic_DNA"/>
</dbReference>
<sequence>MKKIINPNLANNWTKLRLFLVIPLTLFIVIRAILTNLESYVGIAAFILFDVLFLLTFILAMISDFIDGKLARKYNIVSSFGKLWDPVADKLITIAALVYICIIFNHLISFLVLFIIICRDIIVGALRIVMNKNNVEIAAIKTGKYKTFFLTIGILTLIFSSIIILACGYKNLYSAPNISLEISFLIIFILSLPNIFACSLSILSAYYYYKMAKKFINKK</sequence>
<dbReference type="AlphaFoldDB" id="A0A0F5H0P4"/>
<dbReference type="GO" id="GO:0016020">
    <property type="term" value="C:membrane"/>
    <property type="evidence" value="ECO:0007669"/>
    <property type="project" value="UniProtKB-SubCell"/>
</dbReference>
<evidence type="ECO:0000256" key="5">
    <source>
        <dbReference type="ARBA" id="ARBA00022692"/>
    </source>
</evidence>
<evidence type="ECO:0000256" key="6">
    <source>
        <dbReference type="ARBA" id="ARBA00022989"/>
    </source>
</evidence>
<dbReference type="PANTHER" id="PTHR14269">
    <property type="entry name" value="CDP-DIACYLGLYCEROL--GLYCEROL-3-PHOSPHATE 3-PHOSPHATIDYLTRANSFERASE-RELATED"/>
    <property type="match status" value="1"/>
</dbReference>
<keyword evidence="6 12" id="KW-1133">Transmembrane helix</keyword>
<dbReference type="InterPro" id="IPR000462">
    <property type="entry name" value="CDP-OH_P_trans"/>
</dbReference>
<reference evidence="13 14" key="1">
    <citation type="submission" date="2015-03" db="EMBL/GenBank/DDBJ databases">
        <title>Genome sequence of Mycoplasma meleagridis strain ATCC 25294.</title>
        <authorList>
            <person name="Yacoub E."/>
            <person name="Blanchard A."/>
            <person name="Sirand-Pugnet P."/>
            <person name="Mardassi B.B.A."/>
        </authorList>
    </citation>
    <scope>NUCLEOTIDE SEQUENCE [LARGE SCALE GENOMIC DNA]</scope>
    <source>
        <strain evidence="13 14">ATCC 25294</strain>
    </source>
</reference>
<evidence type="ECO:0000313" key="13">
    <source>
        <dbReference type="EMBL" id="KKB26773.1"/>
    </source>
</evidence>
<evidence type="ECO:0000256" key="8">
    <source>
        <dbReference type="ARBA" id="ARBA00023136"/>
    </source>
</evidence>
<dbReference type="Gene3D" id="1.20.120.1760">
    <property type="match status" value="1"/>
</dbReference>
<dbReference type="RefSeq" id="WP_046097107.1">
    <property type="nucleotide sequence ID" value="NZ_JZXN01000017.1"/>
</dbReference>
<protein>
    <submittedName>
        <fullName evidence="13">CDP-diacylglycerol-glycerol-3-phosphate3-phosphatidyltransferase</fullName>
    </submittedName>
</protein>
<evidence type="ECO:0000256" key="1">
    <source>
        <dbReference type="ARBA" id="ARBA00004141"/>
    </source>
</evidence>
<dbReference type="PATRIC" id="fig|1264554.4.peg.188"/>
<dbReference type="Pfam" id="PF01066">
    <property type="entry name" value="CDP-OH_P_transf"/>
    <property type="match status" value="1"/>
</dbReference>
<keyword evidence="9" id="KW-0594">Phospholipid biosynthesis</keyword>
<evidence type="ECO:0000256" key="12">
    <source>
        <dbReference type="SAM" id="Phobius"/>
    </source>
</evidence>
<dbReference type="GO" id="GO:0046474">
    <property type="term" value="P:glycerophospholipid biosynthetic process"/>
    <property type="evidence" value="ECO:0007669"/>
    <property type="project" value="TreeGrafter"/>
</dbReference>
<evidence type="ECO:0000256" key="3">
    <source>
        <dbReference type="ARBA" id="ARBA00022516"/>
    </source>
</evidence>
<dbReference type="PIRSF" id="PIRSF000847">
    <property type="entry name" value="Phos_ph_gly_syn"/>
    <property type="match status" value="1"/>
</dbReference>
<dbReference type="PANTHER" id="PTHR14269:SF62">
    <property type="entry name" value="CDP-DIACYLGLYCEROL--GLYCEROL-3-PHOSPHATE 3-PHOSPHATIDYLTRANSFERASE 1, CHLOROPLASTIC"/>
    <property type="match status" value="1"/>
</dbReference>
<evidence type="ECO:0000256" key="10">
    <source>
        <dbReference type="ARBA" id="ARBA00023264"/>
    </source>
</evidence>
<feature type="transmembrane region" description="Helical" evidence="12">
    <location>
        <begin position="40"/>
        <end position="66"/>
    </location>
</feature>
<evidence type="ECO:0000256" key="9">
    <source>
        <dbReference type="ARBA" id="ARBA00023209"/>
    </source>
</evidence>
<comment type="similarity">
    <text evidence="2 11">Belongs to the CDP-alcohol phosphatidyltransferase class-I family.</text>
</comment>
<name>A0A0F5H0P4_9BACT</name>
<evidence type="ECO:0000313" key="14">
    <source>
        <dbReference type="Proteomes" id="UP000033750"/>
    </source>
</evidence>
<keyword evidence="7" id="KW-0443">Lipid metabolism</keyword>
<evidence type="ECO:0000256" key="11">
    <source>
        <dbReference type="RuleBase" id="RU003750"/>
    </source>
</evidence>
<dbReference type="InterPro" id="IPR004570">
    <property type="entry name" value="Phosphatidylglycerol_P_synth"/>
</dbReference>
<keyword evidence="5 12" id="KW-0812">Transmembrane</keyword>
<feature type="transmembrane region" description="Helical" evidence="12">
    <location>
        <begin position="184"/>
        <end position="209"/>
    </location>
</feature>
<keyword evidence="10" id="KW-1208">Phospholipid metabolism</keyword>
<comment type="caution">
    <text evidence="13">The sequence shown here is derived from an EMBL/GenBank/DDBJ whole genome shotgun (WGS) entry which is preliminary data.</text>
</comment>
<keyword evidence="14" id="KW-1185">Reference proteome</keyword>
<gene>
    <name evidence="13" type="primary">pgsA</name>
    <name evidence="13" type="ORF">MMELEA_01560</name>
</gene>
<dbReference type="InterPro" id="IPR043130">
    <property type="entry name" value="CDP-OH_PTrfase_TM_dom"/>
</dbReference>
<evidence type="ECO:0000256" key="7">
    <source>
        <dbReference type="ARBA" id="ARBA00023098"/>
    </source>
</evidence>
<evidence type="ECO:0000256" key="4">
    <source>
        <dbReference type="ARBA" id="ARBA00022679"/>
    </source>
</evidence>
<accession>A0A0F5H0P4</accession>
<dbReference type="InterPro" id="IPR050324">
    <property type="entry name" value="CDP-alcohol_PTase-I"/>
</dbReference>
<dbReference type="GO" id="GO:0008444">
    <property type="term" value="F:CDP-diacylglycerol-glycerol-3-phosphate 3-phosphatidyltransferase activity"/>
    <property type="evidence" value="ECO:0007669"/>
    <property type="project" value="InterPro"/>
</dbReference>
<organism evidence="13 14">
    <name type="scientific">Mycoplasmopsis meleagridis ATCC 25294</name>
    <dbReference type="NCBI Taxonomy" id="1264554"/>
    <lineage>
        <taxon>Bacteria</taxon>
        <taxon>Bacillati</taxon>
        <taxon>Mycoplasmatota</taxon>
        <taxon>Mycoplasmoidales</taxon>
        <taxon>Metamycoplasmataceae</taxon>
        <taxon>Mycoplasmopsis</taxon>
    </lineage>
</organism>
<feature type="transmembrane region" description="Helical" evidence="12">
    <location>
        <begin position="16"/>
        <end position="34"/>
    </location>
</feature>
<keyword evidence="3" id="KW-0444">Lipid biosynthesis</keyword>
<evidence type="ECO:0000256" key="2">
    <source>
        <dbReference type="ARBA" id="ARBA00010441"/>
    </source>
</evidence>